<feature type="binding site" evidence="7">
    <location>
        <position position="585"/>
    </location>
    <ligand>
        <name>Ca(2+)</name>
        <dbReference type="ChEBI" id="CHEBI:29108"/>
    </ligand>
</feature>
<dbReference type="SUPFAM" id="SSF48225">
    <property type="entry name" value="Seven-hairpin glycosidases"/>
    <property type="match status" value="1"/>
</dbReference>
<dbReference type="GO" id="GO:0036503">
    <property type="term" value="P:ERAD pathway"/>
    <property type="evidence" value="ECO:0007669"/>
    <property type="project" value="UniProtKB-ARBA"/>
</dbReference>
<dbReference type="EC" id="3.2.1.-" evidence="9"/>
<evidence type="ECO:0000256" key="5">
    <source>
        <dbReference type="ARBA" id="ARBA00023157"/>
    </source>
</evidence>
<evidence type="ECO:0000256" key="6">
    <source>
        <dbReference type="PIRSR" id="PIRSR601382-1"/>
    </source>
</evidence>
<keyword evidence="4 9" id="KW-0378">Hydrolase</keyword>
<evidence type="ECO:0000256" key="2">
    <source>
        <dbReference type="ARBA" id="ARBA00004922"/>
    </source>
</evidence>
<dbReference type="InterPro" id="IPR050749">
    <property type="entry name" value="Glycosyl_Hydrolase_47"/>
</dbReference>
<evidence type="ECO:0000313" key="12">
    <source>
        <dbReference type="Proteomes" id="UP000256328"/>
    </source>
</evidence>
<evidence type="ECO:0000313" key="11">
    <source>
        <dbReference type="EMBL" id="RDW74022.1"/>
    </source>
</evidence>
<dbReference type="AlphaFoldDB" id="A0A3D8RJ05"/>
<evidence type="ECO:0000256" key="7">
    <source>
        <dbReference type="PIRSR" id="PIRSR601382-2"/>
    </source>
</evidence>
<dbReference type="InterPro" id="IPR001382">
    <property type="entry name" value="Glyco_hydro_47"/>
</dbReference>
<comment type="cofactor">
    <cofactor evidence="1 7">
        <name>Ca(2+)</name>
        <dbReference type="ChEBI" id="CHEBI:29108"/>
    </cofactor>
</comment>
<feature type="disulfide bond" evidence="8">
    <location>
        <begin position="390"/>
        <end position="419"/>
    </location>
</feature>
<comment type="similarity">
    <text evidence="3 9">Belongs to the glycosyl hydrolase 47 family.</text>
</comment>
<evidence type="ECO:0000256" key="1">
    <source>
        <dbReference type="ARBA" id="ARBA00001913"/>
    </source>
</evidence>
<dbReference type="FunFam" id="1.50.10.10:FF:000037">
    <property type="entry name" value="alpha-1,2-Mannosidase"/>
    <property type="match status" value="1"/>
</dbReference>
<dbReference type="GO" id="GO:0016020">
    <property type="term" value="C:membrane"/>
    <property type="evidence" value="ECO:0007669"/>
    <property type="project" value="InterPro"/>
</dbReference>
<evidence type="ECO:0000256" key="3">
    <source>
        <dbReference type="ARBA" id="ARBA00007658"/>
    </source>
</evidence>
<dbReference type="GO" id="GO:0005975">
    <property type="term" value="P:carbohydrate metabolic process"/>
    <property type="evidence" value="ECO:0007669"/>
    <property type="project" value="InterPro"/>
</dbReference>
<dbReference type="InterPro" id="IPR036026">
    <property type="entry name" value="Seven-hairpin_glycosidases"/>
</dbReference>
<feature type="transmembrane region" description="Helical" evidence="10">
    <location>
        <begin position="9"/>
        <end position="27"/>
    </location>
</feature>
<dbReference type="UniPathway" id="UPA00378"/>
<dbReference type="GO" id="GO:0004571">
    <property type="term" value="F:mannosyl-oligosaccharide 1,2-alpha-mannosidase activity"/>
    <property type="evidence" value="ECO:0007669"/>
    <property type="project" value="InterPro"/>
</dbReference>
<keyword evidence="10" id="KW-0812">Transmembrane</keyword>
<dbReference type="OrthoDB" id="8118055at2759"/>
<keyword evidence="12" id="KW-1185">Reference proteome</keyword>
<keyword evidence="10" id="KW-0472">Membrane</keyword>
<keyword evidence="5 8" id="KW-1015">Disulfide bond</keyword>
<protein>
    <recommendedName>
        <fullName evidence="9">alpha-1,2-Mannosidase</fullName>
        <ecNumber evidence="9">3.2.1.-</ecNumber>
    </recommendedName>
</protein>
<dbReference type="EMBL" id="PDLN01000010">
    <property type="protein sequence ID" value="RDW74022.1"/>
    <property type="molecule type" value="Genomic_DNA"/>
</dbReference>
<evidence type="ECO:0000256" key="9">
    <source>
        <dbReference type="RuleBase" id="RU361193"/>
    </source>
</evidence>
<dbReference type="Proteomes" id="UP000256328">
    <property type="component" value="Unassembled WGS sequence"/>
</dbReference>
<organism evidence="11 12">
    <name type="scientific">Coleophoma crateriformis</name>
    <dbReference type="NCBI Taxonomy" id="565419"/>
    <lineage>
        <taxon>Eukaryota</taxon>
        <taxon>Fungi</taxon>
        <taxon>Dikarya</taxon>
        <taxon>Ascomycota</taxon>
        <taxon>Pezizomycotina</taxon>
        <taxon>Leotiomycetes</taxon>
        <taxon>Helotiales</taxon>
        <taxon>Dermateaceae</taxon>
        <taxon>Coleophoma</taxon>
    </lineage>
</organism>
<reference evidence="11 12" key="1">
    <citation type="journal article" date="2018" name="IMA Fungus">
        <title>IMA Genome-F 9: Draft genome sequence of Annulohypoxylon stygium, Aspergillus mulundensis, Berkeleyomyces basicola (syn. Thielaviopsis basicola), Ceratocystis smalleyi, two Cercospora beticola strains, Coleophoma cylindrospora, Fusarium fracticaudum, Phialophora cf. hyalina, and Morchella septimelata.</title>
        <authorList>
            <person name="Wingfield B.D."/>
            <person name="Bills G.F."/>
            <person name="Dong Y."/>
            <person name="Huang W."/>
            <person name="Nel W.J."/>
            <person name="Swalarsk-Parry B.S."/>
            <person name="Vaghefi N."/>
            <person name="Wilken P.M."/>
            <person name="An Z."/>
            <person name="de Beer Z.W."/>
            <person name="De Vos L."/>
            <person name="Chen L."/>
            <person name="Duong T.A."/>
            <person name="Gao Y."/>
            <person name="Hammerbacher A."/>
            <person name="Kikkert J.R."/>
            <person name="Li Y."/>
            <person name="Li H."/>
            <person name="Li K."/>
            <person name="Li Q."/>
            <person name="Liu X."/>
            <person name="Ma X."/>
            <person name="Naidoo K."/>
            <person name="Pethybridge S.J."/>
            <person name="Sun J."/>
            <person name="Steenkamp E.T."/>
            <person name="van der Nest M.A."/>
            <person name="van Wyk S."/>
            <person name="Wingfield M.J."/>
            <person name="Xiong C."/>
            <person name="Yue Q."/>
            <person name="Zhang X."/>
        </authorList>
    </citation>
    <scope>NUCLEOTIDE SEQUENCE [LARGE SCALE GENOMIC DNA]</scope>
    <source>
        <strain evidence="11 12">BP5796</strain>
    </source>
</reference>
<evidence type="ECO:0000256" key="4">
    <source>
        <dbReference type="ARBA" id="ARBA00022801"/>
    </source>
</evidence>
<dbReference type="GO" id="GO:0005509">
    <property type="term" value="F:calcium ion binding"/>
    <property type="evidence" value="ECO:0007669"/>
    <property type="project" value="InterPro"/>
</dbReference>
<feature type="active site" evidence="6">
    <location>
        <position position="318"/>
    </location>
</feature>
<feature type="active site" description="Proton donor" evidence="6">
    <location>
        <position position="180"/>
    </location>
</feature>
<evidence type="ECO:0000256" key="8">
    <source>
        <dbReference type="PIRSR" id="PIRSR601382-3"/>
    </source>
</evidence>
<proteinExistence type="inferred from homology"/>
<comment type="pathway">
    <text evidence="2">Protein modification; protein glycosylation.</text>
</comment>
<dbReference type="PRINTS" id="PR00747">
    <property type="entry name" value="GLYHDRLASE47"/>
</dbReference>
<keyword evidence="7" id="KW-0106">Calcium</keyword>
<dbReference type="GO" id="GO:0005783">
    <property type="term" value="C:endoplasmic reticulum"/>
    <property type="evidence" value="ECO:0007669"/>
    <property type="project" value="TreeGrafter"/>
</dbReference>
<dbReference type="InterPro" id="IPR012341">
    <property type="entry name" value="6hp_glycosidase-like_sf"/>
</dbReference>
<feature type="active site" description="Proton donor" evidence="6">
    <location>
        <position position="433"/>
    </location>
</feature>
<accession>A0A3D8RJ05</accession>
<dbReference type="PANTHER" id="PTHR11742:SF103">
    <property type="entry name" value="ENDOPLASMIC RETICULUM MANNOSIDASE MNL2-RELATED"/>
    <property type="match status" value="1"/>
</dbReference>
<feature type="active site" evidence="6">
    <location>
        <position position="499"/>
    </location>
</feature>
<name>A0A3D8RJ05_9HELO</name>
<sequence length="596" mass="68252">MLTSRLSPLYPLTGITVMLLVYFYYSLDLEFTPGGSKPQQFTRPPVADGKFDWAKRVEKNPVASFIQMPMRGAVKIPRIQFRFQEDSVAAARETIAKRNEVKQAFKHAWSGYKNRAWLKDEVAPVSGISRSHFGNWAASLVDALDTLWIMDLRTEFEEAVEGVKNIDFTTTADIEINTFETNIRYLGGLLSAYDLSNGQYPVLLEKALELGDLLYAAFDTPNRMPITRWRWQRARDGEDQTAGYGVVLSEIGSFSLEFTRLSQLTGDPKFYDAIQRVTDMFAEQQQGTKLPGMLPLVGNAKEADFAADRTFSFGAMADSFYEYLPKQYLLLGGLSSQYRRMYEHAIDTAKDNLMFRPMSKENVDMLMTGNVYMKSPSGIELDPQGQHLTCFVGGMVGLGAKIFDRPDDIATARKLVNGCLWAHQSMPTGIMPETYRVVPCDNTTICEWDEKKWHTEVARWNNDFEATDSAMKKNKWLEENRVYPGFSAITDRRYILRPEAIESIFILYRITGDKKLQDDAWNMFRLIDTYTRAEFGHSALRDMTVVPPPKADSMESFWMAETLKYFYLIFSEPDLVSLDDWVFNTEAHPFKRPHFK</sequence>
<dbReference type="Pfam" id="PF01532">
    <property type="entry name" value="Glyco_hydro_47"/>
    <property type="match status" value="1"/>
</dbReference>
<keyword evidence="9" id="KW-0326">Glycosidase</keyword>
<dbReference type="PANTHER" id="PTHR11742">
    <property type="entry name" value="MANNOSYL-OLIGOSACCHARIDE ALPHA-1,2-MANNOSIDASE-RELATED"/>
    <property type="match status" value="1"/>
</dbReference>
<evidence type="ECO:0000256" key="10">
    <source>
        <dbReference type="SAM" id="Phobius"/>
    </source>
</evidence>
<comment type="caution">
    <text evidence="11">The sequence shown here is derived from an EMBL/GenBank/DDBJ whole genome shotgun (WGS) entry which is preliminary data.</text>
</comment>
<keyword evidence="10" id="KW-1133">Transmembrane helix</keyword>
<dbReference type="Gene3D" id="1.50.10.10">
    <property type="match status" value="1"/>
</dbReference>
<keyword evidence="7" id="KW-0479">Metal-binding</keyword>
<gene>
    <name evidence="11" type="ORF">BP5796_07464</name>
</gene>